<dbReference type="Proteomes" id="UP000189545">
    <property type="component" value="Chromosome"/>
</dbReference>
<feature type="signal peptide" evidence="1">
    <location>
        <begin position="1"/>
        <end position="20"/>
    </location>
</feature>
<gene>
    <name evidence="2" type="ORF">Sps_01719</name>
</gene>
<keyword evidence="3" id="KW-1185">Reference proteome</keyword>
<dbReference type="EMBL" id="CP014782">
    <property type="protein sequence ID" value="AQS36883.1"/>
    <property type="molecule type" value="Genomic_DNA"/>
</dbReference>
<evidence type="ECO:0000256" key="1">
    <source>
        <dbReference type="SAM" id="SignalP"/>
    </source>
</evidence>
<dbReference type="OrthoDB" id="5876749at2"/>
<sequence>MNKIKLIGLLALFATTAASANETIVFPGSTSTSAVEASITFPQEKSPIALVGGYQVEGGILTSRTYNCGINISDLEIEAKLHWDGATPQILIVGENLIMCRSGSTGPFSVDLTEFITNMPAHILDRIEVANGVRLGL</sequence>
<feature type="chain" id="PRO_5012164627" evidence="1">
    <location>
        <begin position="21"/>
        <end position="137"/>
    </location>
</feature>
<dbReference type="AlphaFoldDB" id="A0A1S6HMY2"/>
<dbReference type="KEGG" id="spsw:Sps_01719"/>
<dbReference type="RefSeq" id="WP_077752125.1">
    <property type="nucleotide sequence ID" value="NZ_CP014782.1"/>
</dbReference>
<evidence type="ECO:0000313" key="3">
    <source>
        <dbReference type="Proteomes" id="UP000189545"/>
    </source>
</evidence>
<reference evidence="2 3" key="1">
    <citation type="submission" date="2016-03" db="EMBL/GenBank/DDBJ databases">
        <title>Complete genome sequence of Shewanella psychrophila WP2, a deep sea bacterium isolated from west Pacific sediment.</title>
        <authorList>
            <person name="Xu G."/>
            <person name="Jian H."/>
        </authorList>
    </citation>
    <scope>NUCLEOTIDE SEQUENCE [LARGE SCALE GENOMIC DNA]</scope>
    <source>
        <strain evidence="2 3">WP2</strain>
    </source>
</reference>
<organism evidence="2 3">
    <name type="scientific">Shewanella psychrophila</name>
    <dbReference type="NCBI Taxonomy" id="225848"/>
    <lineage>
        <taxon>Bacteria</taxon>
        <taxon>Pseudomonadati</taxon>
        <taxon>Pseudomonadota</taxon>
        <taxon>Gammaproteobacteria</taxon>
        <taxon>Alteromonadales</taxon>
        <taxon>Shewanellaceae</taxon>
        <taxon>Shewanella</taxon>
    </lineage>
</organism>
<name>A0A1S6HMY2_9GAMM</name>
<accession>A0A1S6HMY2</accession>
<proteinExistence type="predicted"/>
<protein>
    <submittedName>
        <fullName evidence="2">Uncharacterized protein</fullName>
    </submittedName>
</protein>
<keyword evidence="1" id="KW-0732">Signal</keyword>
<evidence type="ECO:0000313" key="2">
    <source>
        <dbReference type="EMBL" id="AQS36883.1"/>
    </source>
</evidence>